<protein>
    <submittedName>
        <fullName evidence="1">Protein of uncharacterized function (DUF3298)</fullName>
    </submittedName>
</protein>
<dbReference type="Proteomes" id="UP000049127">
    <property type="component" value="Unassembled WGS sequence"/>
</dbReference>
<accession>A0A0C7RA22</accession>
<reference evidence="1 2" key="1">
    <citation type="submission" date="2015-01" db="EMBL/GenBank/DDBJ databases">
        <authorList>
            <person name="Aslett A.Martin."/>
            <person name="De Silva Nishadi"/>
        </authorList>
    </citation>
    <scope>NUCLEOTIDE SEQUENCE [LARGE SCALE GENOMIC DNA]</scope>
    <source>
        <strain evidence="1 2">R28058</strain>
    </source>
</reference>
<gene>
    <name evidence="1" type="ORF">R28058_25271</name>
</gene>
<organism evidence="1 2">
    <name type="scientific">Paraclostridium sordellii</name>
    <name type="common">Clostridium sordellii</name>
    <dbReference type="NCBI Taxonomy" id="1505"/>
    <lineage>
        <taxon>Bacteria</taxon>
        <taxon>Bacillati</taxon>
        <taxon>Bacillota</taxon>
        <taxon>Clostridia</taxon>
        <taxon>Peptostreptococcales</taxon>
        <taxon>Peptostreptococcaceae</taxon>
        <taxon>Paraclostridium</taxon>
    </lineage>
</organism>
<dbReference type="RefSeq" id="WP_055342852.1">
    <property type="nucleotide sequence ID" value="NZ_CDNI01000021.1"/>
</dbReference>
<dbReference type="Gene3D" id="3.30.565.40">
    <property type="entry name" value="Fervidobacterium nodosum Rt17-B1 like"/>
    <property type="match status" value="1"/>
</dbReference>
<dbReference type="EMBL" id="CEKZ01000014">
    <property type="protein sequence ID" value="CEQ04809.1"/>
    <property type="molecule type" value="Genomic_DNA"/>
</dbReference>
<sequence length="188" mass="22887">MIDIKTKYIYNDKLNCTIEYPEICIVEKNIFIQKINRRIKEDINIFIDMGNENFQTDKDKSNIFIDYKLHFNKNNIVSLSIIFSEIYRYKNLINYVKTYNFDLNKEQIINIKDLVKEKYRDNSIIGKILNEYIDDMQNFYIEENSINLIYSSYEIYNKSEIIEMEIKFKDIFNYLSEYTIQRIMGGRR</sequence>
<name>A0A0C7RA22_PARSO</name>
<evidence type="ECO:0000313" key="1">
    <source>
        <dbReference type="EMBL" id="CEQ04809.1"/>
    </source>
</evidence>
<evidence type="ECO:0000313" key="2">
    <source>
        <dbReference type="Proteomes" id="UP000049127"/>
    </source>
</evidence>
<dbReference type="AlphaFoldDB" id="A0A0C7RA22"/>
<proteinExistence type="predicted"/>